<evidence type="ECO:0000313" key="2">
    <source>
        <dbReference type="Proteomes" id="UP000293846"/>
    </source>
</evidence>
<evidence type="ECO:0000313" key="1">
    <source>
        <dbReference type="EMBL" id="TCI99952.1"/>
    </source>
</evidence>
<accession>A0A4R1ARC1</accession>
<keyword evidence="2" id="KW-1185">Reference proteome</keyword>
<name>A0A4R1ARC1_9BACI</name>
<dbReference type="RefSeq" id="WP_131239772.1">
    <property type="nucleotide sequence ID" value="NZ_SJTH01000145.1"/>
</dbReference>
<reference evidence="1 2" key="1">
    <citation type="submission" date="2019-03" db="EMBL/GenBank/DDBJ databases">
        <authorList>
            <person name="Jensen L."/>
            <person name="Storgaard J."/>
            <person name="Sulaj E."/>
            <person name="Schramm A."/>
            <person name="Marshall I.P.G."/>
        </authorList>
    </citation>
    <scope>NUCLEOTIDE SEQUENCE [LARGE SCALE GENOMIC DNA]</scope>
    <source>
        <strain evidence="1 2">2017H2G3</strain>
    </source>
</reference>
<gene>
    <name evidence="1" type="ORF">E0Y62_27200</name>
</gene>
<comment type="caution">
    <text evidence="1">The sequence shown here is derived from an EMBL/GenBank/DDBJ whole genome shotgun (WGS) entry which is preliminary data.</text>
</comment>
<sequence>MKELDLYKFCQDKEMRWHGDKLYIWIRFYDLREFTDLIGCDWFDEGGEDVSLQYDCICMDLVDICDNHEIDPERIFAKRN</sequence>
<protein>
    <submittedName>
        <fullName evidence="1">Uncharacterized protein</fullName>
    </submittedName>
</protein>
<dbReference type="AlphaFoldDB" id="A0A4R1ARC1"/>
<organism evidence="1 2">
    <name type="scientific">Cytobacillus praedii</name>
    <dbReference type="NCBI Taxonomy" id="1742358"/>
    <lineage>
        <taxon>Bacteria</taxon>
        <taxon>Bacillati</taxon>
        <taxon>Bacillota</taxon>
        <taxon>Bacilli</taxon>
        <taxon>Bacillales</taxon>
        <taxon>Bacillaceae</taxon>
        <taxon>Cytobacillus</taxon>
    </lineage>
</organism>
<dbReference type="OrthoDB" id="2938624at2"/>
<dbReference type="EMBL" id="SJTH01000145">
    <property type="protein sequence ID" value="TCI99952.1"/>
    <property type="molecule type" value="Genomic_DNA"/>
</dbReference>
<dbReference type="Proteomes" id="UP000293846">
    <property type="component" value="Unassembled WGS sequence"/>
</dbReference>
<proteinExistence type="predicted"/>